<keyword evidence="8" id="KW-1185">Reference proteome</keyword>
<dbReference type="Pfam" id="PF13442">
    <property type="entry name" value="Cytochrome_CBB3"/>
    <property type="match status" value="1"/>
</dbReference>
<dbReference type="GO" id="GO:0020037">
    <property type="term" value="F:heme binding"/>
    <property type="evidence" value="ECO:0007669"/>
    <property type="project" value="InterPro"/>
</dbReference>
<keyword evidence="1 4" id="KW-0349">Heme</keyword>
<evidence type="ECO:0000313" key="8">
    <source>
        <dbReference type="Proteomes" id="UP000482155"/>
    </source>
</evidence>
<feature type="chain" id="PRO_5025518605" evidence="5">
    <location>
        <begin position="26"/>
        <end position="110"/>
    </location>
</feature>
<dbReference type="Proteomes" id="UP000482155">
    <property type="component" value="Unassembled WGS sequence"/>
</dbReference>
<dbReference type="SUPFAM" id="SSF46626">
    <property type="entry name" value="Cytochrome c"/>
    <property type="match status" value="1"/>
</dbReference>
<evidence type="ECO:0000256" key="2">
    <source>
        <dbReference type="ARBA" id="ARBA00022723"/>
    </source>
</evidence>
<organism evidence="7 8">
    <name type="scientific">Noviherbaspirillum galbum</name>
    <dbReference type="NCBI Taxonomy" id="2709383"/>
    <lineage>
        <taxon>Bacteria</taxon>
        <taxon>Pseudomonadati</taxon>
        <taxon>Pseudomonadota</taxon>
        <taxon>Betaproteobacteria</taxon>
        <taxon>Burkholderiales</taxon>
        <taxon>Oxalobacteraceae</taxon>
        <taxon>Noviherbaspirillum</taxon>
    </lineage>
</organism>
<dbReference type="InterPro" id="IPR009056">
    <property type="entry name" value="Cyt_c-like_dom"/>
</dbReference>
<evidence type="ECO:0000259" key="6">
    <source>
        <dbReference type="PROSITE" id="PS51007"/>
    </source>
</evidence>
<dbReference type="AlphaFoldDB" id="A0A6B3SH33"/>
<protein>
    <submittedName>
        <fullName evidence="7">Cytochrome c</fullName>
    </submittedName>
</protein>
<keyword evidence="2 4" id="KW-0479">Metal-binding</keyword>
<keyword evidence="5" id="KW-0732">Signal</keyword>
<dbReference type="GO" id="GO:0009055">
    <property type="term" value="F:electron transfer activity"/>
    <property type="evidence" value="ECO:0007669"/>
    <property type="project" value="InterPro"/>
</dbReference>
<evidence type="ECO:0000313" key="7">
    <source>
        <dbReference type="EMBL" id="NEX60187.1"/>
    </source>
</evidence>
<name>A0A6B3SH33_9BURK</name>
<sequence>MSSTITRSAAFAALAVALASPTVFAQDKLAAGRTLFNKTAVPACALCHTLKDAGAEGAIGPSLDELKPDAARVEKAVRNGIGQMPAFKNLTDDQIKVLGQYVATVTAAGK</sequence>
<feature type="signal peptide" evidence="5">
    <location>
        <begin position="1"/>
        <end position="25"/>
    </location>
</feature>
<gene>
    <name evidence="7" type="ORF">G3574_03765</name>
</gene>
<evidence type="ECO:0000256" key="5">
    <source>
        <dbReference type="SAM" id="SignalP"/>
    </source>
</evidence>
<keyword evidence="3 4" id="KW-0408">Iron</keyword>
<dbReference type="PROSITE" id="PS51007">
    <property type="entry name" value="CYTC"/>
    <property type="match status" value="1"/>
</dbReference>
<evidence type="ECO:0000256" key="3">
    <source>
        <dbReference type="ARBA" id="ARBA00023004"/>
    </source>
</evidence>
<dbReference type="InterPro" id="IPR036909">
    <property type="entry name" value="Cyt_c-like_dom_sf"/>
</dbReference>
<dbReference type="EMBL" id="JAAIVB010000011">
    <property type="protein sequence ID" value="NEX60187.1"/>
    <property type="molecule type" value="Genomic_DNA"/>
</dbReference>
<dbReference type="GO" id="GO:0046872">
    <property type="term" value="F:metal ion binding"/>
    <property type="evidence" value="ECO:0007669"/>
    <property type="project" value="UniProtKB-KW"/>
</dbReference>
<feature type="domain" description="Cytochrome c" evidence="6">
    <location>
        <begin position="27"/>
        <end position="106"/>
    </location>
</feature>
<dbReference type="RefSeq" id="WP_163960683.1">
    <property type="nucleotide sequence ID" value="NZ_JAAIVB010000011.1"/>
</dbReference>
<evidence type="ECO:0000256" key="4">
    <source>
        <dbReference type="PROSITE-ProRule" id="PRU00433"/>
    </source>
</evidence>
<reference evidence="7 8" key="1">
    <citation type="submission" date="2020-02" db="EMBL/GenBank/DDBJ databases">
        <authorList>
            <person name="Kim M.K."/>
        </authorList>
    </citation>
    <scope>NUCLEOTIDE SEQUENCE [LARGE SCALE GENOMIC DNA]</scope>
    <source>
        <strain evidence="7 8">17J57-3</strain>
    </source>
</reference>
<comment type="caution">
    <text evidence="7">The sequence shown here is derived from an EMBL/GenBank/DDBJ whole genome shotgun (WGS) entry which is preliminary data.</text>
</comment>
<proteinExistence type="predicted"/>
<evidence type="ECO:0000256" key="1">
    <source>
        <dbReference type="ARBA" id="ARBA00022617"/>
    </source>
</evidence>
<dbReference type="Gene3D" id="1.10.760.10">
    <property type="entry name" value="Cytochrome c-like domain"/>
    <property type="match status" value="1"/>
</dbReference>
<accession>A0A6B3SH33</accession>